<accession>A0AAX6I6P2</accession>
<feature type="compositionally biased region" description="Basic residues" evidence="1">
    <location>
        <begin position="93"/>
        <end position="102"/>
    </location>
</feature>
<feature type="region of interest" description="Disordered" evidence="1">
    <location>
        <begin position="44"/>
        <end position="136"/>
    </location>
</feature>
<dbReference type="EMBL" id="JANAVB010004599">
    <property type="protein sequence ID" value="KAJ6848583.1"/>
    <property type="molecule type" value="Genomic_DNA"/>
</dbReference>
<reference evidence="2" key="2">
    <citation type="submission" date="2023-04" db="EMBL/GenBank/DDBJ databases">
        <authorList>
            <person name="Bruccoleri R.E."/>
            <person name="Oakeley E.J."/>
            <person name="Faust A.-M."/>
            <person name="Dessus-Babus S."/>
            <person name="Altorfer M."/>
            <person name="Burckhardt D."/>
            <person name="Oertli M."/>
            <person name="Naumann U."/>
            <person name="Petersen F."/>
            <person name="Wong J."/>
        </authorList>
    </citation>
    <scope>NUCLEOTIDE SEQUENCE</scope>
    <source>
        <strain evidence="2">GSM-AAB239-AS_SAM_17_03QT</strain>
        <tissue evidence="2">Leaf</tissue>
    </source>
</reference>
<evidence type="ECO:0000256" key="1">
    <source>
        <dbReference type="SAM" id="MobiDB-lite"/>
    </source>
</evidence>
<evidence type="ECO:0000313" key="2">
    <source>
        <dbReference type="EMBL" id="KAJ6848583.1"/>
    </source>
</evidence>
<protein>
    <submittedName>
        <fullName evidence="2">Pollen-specific leucine-rich repeat extensin-like protein 3</fullName>
    </submittedName>
</protein>
<dbReference type="Proteomes" id="UP001140949">
    <property type="component" value="Unassembled WGS sequence"/>
</dbReference>
<feature type="compositionally biased region" description="Low complexity" evidence="1">
    <location>
        <begin position="56"/>
        <end position="76"/>
    </location>
</feature>
<comment type="caution">
    <text evidence="2">The sequence shown here is derived from an EMBL/GenBank/DDBJ whole genome shotgun (WGS) entry which is preliminary data.</text>
</comment>
<evidence type="ECO:0000313" key="3">
    <source>
        <dbReference type="Proteomes" id="UP001140949"/>
    </source>
</evidence>
<keyword evidence="3" id="KW-1185">Reference proteome</keyword>
<organism evidence="2 3">
    <name type="scientific">Iris pallida</name>
    <name type="common">Sweet iris</name>
    <dbReference type="NCBI Taxonomy" id="29817"/>
    <lineage>
        <taxon>Eukaryota</taxon>
        <taxon>Viridiplantae</taxon>
        <taxon>Streptophyta</taxon>
        <taxon>Embryophyta</taxon>
        <taxon>Tracheophyta</taxon>
        <taxon>Spermatophyta</taxon>
        <taxon>Magnoliopsida</taxon>
        <taxon>Liliopsida</taxon>
        <taxon>Asparagales</taxon>
        <taxon>Iridaceae</taxon>
        <taxon>Iridoideae</taxon>
        <taxon>Irideae</taxon>
        <taxon>Iris</taxon>
    </lineage>
</organism>
<dbReference type="AlphaFoldDB" id="A0AAX6I6P2"/>
<reference evidence="2" key="1">
    <citation type="journal article" date="2023" name="GigaByte">
        <title>Genome assembly of the bearded iris, Iris pallida Lam.</title>
        <authorList>
            <person name="Bruccoleri R.E."/>
            <person name="Oakeley E.J."/>
            <person name="Faust A.M.E."/>
            <person name="Altorfer M."/>
            <person name="Dessus-Babus S."/>
            <person name="Burckhardt D."/>
            <person name="Oertli M."/>
            <person name="Naumann U."/>
            <person name="Petersen F."/>
            <person name="Wong J."/>
        </authorList>
    </citation>
    <scope>NUCLEOTIDE SEQUENCE</scope>
    <source>
        <strain evidence="2">GSM-AAB239-AS_SAM_17_03QT</strain>
    </source>
</reference>
<gene>
    <name evidence="2" type="ORF">M6B38_275200</name>
</gene>
<proteinExistence type="predicted"/>
<sequence>MTRGAGAGGSKLVRWPRRGAGEGALTLSSATALAIPEVRRADRTVGLGSGSPGRRGLGRAVVRGGSSEGAASIESGVGKVQRRRWESGSGSGGRRRRGRRWVPARAPVPTKSSRSRRWHAGGIAVVGRQGTTRWRR</sequence>
<name>A0AAX6I6P2_IRIPA</name>